<evidence type="ECO:0000256" key="1">
    <source>
        <dbReference type="ARBA" id="ARBA00004377"/>
    </source>
</evidence>
<dbReference type="AlphaFoldDB" id="A0AB39UYK5"/>
<evidence type="ECO:0000256" key="3">
    <source>
        <dbReference type="ARBA" id="ARBA00022475"/>
    </source>
</evidence>
<reference evidence="11" key="1">
    <citation type="submission" date="2024-05" db="EMBL/GenBank/DDBJ databases">
        <title>Genome sequencing of novel strain.</title>
        <authorList>
            <person name="Ganbat D."/>
            <person name="Ganbat S."/>
            <person name="Lee S.-J."/>
        </authorList>
    </citation>
    <scope>NUCLEOTIDE SEQUENCE</scope>
    <source>
        <strain evidence="11">SMD15-11</strain>
    </source>
</reference>
<evidence type="ECO:0000256" key="6">
    <source>
        <dbReference type="ARBA" id="ARBA00022692"/>
    </source>
</evidence>
<dbReference type="InterPro" id="IPR003413">
    <property type="entry name" value="T2SS_GspI_C"/>
</dbReference>
<comment type="PTM">
    <text evidence="9">Cleaved by prepilin peptidase.</text>
</comment>
<evidence type="ECO:0000256" key="2">
    <source>
        <dbReference type="ARBA" id="ARBA00008358"/>
    </source>
</evidence>
<dbReference type="NCBIfam" id="TIGR01707">
    <property type="entry name" value="gspI"/>
    <property type="match status" value="1"/>
</dbReference>
<dbReference type="InterPro" id="IPR012902">
    <property type="entry name" value="N_methyl_site"/>
</dbReference>
<accession>A0AB39UYK5</accession>
<gene>
    <name evidence="11" type="primary">gspI</name>
    <name evidence="11" type="ORF">AAIA72_03370</name>
</gene>
<dbReference type="InterPro" id="IPR010052">
    <property type="entry name" value="T2SS_protein-GspI"/>
</dbReference>
<comment type="similarity">
    <text evidence="2 9">Belongs to the GSP I family.</text>
</comment>
<dbReference type="Pfam" id="PF02501">
    <property type="entry name" value="T2SSI"/>
    <property type="match status" value="1"/>
</dbReference>
<evidence type="ECO:0000256" key="8">
    <source>
        <dbReference type="ARBA" id="ARBA00023136"/>
    </source>
</evidence>
<dbReference type="Pfam" id="PF07963">
    <property type="entry name" value="N_methyl"/>
    <property type="match status" value="1"/>
</dbReference>
<keyword evidence="5 9" id="KW-0997">Cell inner membrane</keyword>
<dbReference type="GO" id="GO:0005886">
    <property type="term" value="C:plasma membrane"/>
    <property type="evidence" value="ECO:0007669"/>
    <property type="project" value="UniProtKB-SubCell"/>
</dbReference>
<protein>
    <recommendedName>
        <fullName evidence="9">Type II secretion system protein I</fullName>
        <shortName evidence="9">T2SS minor pseudopilin I</shortName>
    </recommendedName>
</protein>
<keyword evidence="6" id="KW-0812">Transmembrane</keyword>
<evidence type="ECO:0000313" key="11">
    <source>
        <dbReference type="EMBL" id="XDT73039.1"/>
    </source>
</evidence>
<dbReference type="EMBL" id="CP154858">
    <property type="protein sequence ID" value="XDT73039.1"/>
    <property type="molecule type" value="Genomic_DNA"/>
</dbReference>
<comment type="function">
    <text evidence="9">Component of the type II secretion system required for the energy-dependent secretion of extracellular factors such as proteases and toxins from the periplasm.</text>
</comment>
<comment type="subcellular location">
    <subcellularLocation>
        <location evidence="1 9">Cell inner membrane</location>
        <topology evidence="1 9">Single-pass membrane protein</topology>
    </subcellularLocation>
</comment>
<dbReference type="KEGG" id="tcd:AAIA72_03370"/>
<evidence type="ECO:0000256" key="9">
    <source>
        <dbReference type="RuleBase" id="RU368030"/>
    </source>
</evidence>
<dbReference type="GO" id="GO:0015628">
    <property type="term" value="P:protein secretion by the type II secretion system"/>
    <property type="evidence" value="ECO:0007669"/>
    <property type="project" value="UniProtKB-UniRule"/>
</dbReference>
<sequence>MRTKRIAGFTLIEVLVALLIFGLVAATVLKSTSSSVQRHESLEERSLAAWIAANAITELRLQSRLSPGRRGEDLTFAGRQWKVVREVIATPNPWVKEIRITVQRVEEGLEPRQVAVVTGYGGTH</sequence>
<keyword evidence="7" id="KW-1133">Transmembrane helix</keyword>
<evidence type="ECO:0000256" key="5">
    <source>
        <dbReference type="ARBA" id="ARBA00022519"/>
    </source>
</evidence>
<evidence type="ECO:0000259" key="10">
    <source>
        <dbReference type="Pfam" id="PF02501"/>
    </source>
</evidence>
<dbReference type="SUPFAM" id="SSF54523">
    <property type="entry name" value="Pili subunits"/>
    <property type="match status" value="1"/>
</dbReference>
<keyword evidence="8" id="KW-0472">Membrane</keyword>
<evidence type="ECO:0000256" key="4">
    <source>
        <dbReference type="ARBA" id="ARBA00022481"/>
    </source>
</evidence>
<evidence type="ECO:0000256" key="7">
    <source>
        <dbReference type="ARBA" id="ARBA00022989"/>
    </source>
</evidence>
<proteinExistence type="inferred from homology"/>
<dbReference type="PANTHER" id="PTHR38779">
    <property type="entry name" value="TYPE II SECRETION SYSTEM PROTEIN I-RELATED"/>
    <property type="match status" value="1"/>
</dbReference>
<dbReference type="PANTHER" id="PTHR38779:SF2">
    <property type="entry name" value="TYPE II SECRETION SYSTEM PROTEIN I-RELATED"/>
    <property type="match status" value="1"/>
</dbReference>
<keyword evidence="3" id="KW-1003">Cell membrane</keyword>
<organism evidence="11">
    <name type="scientific">Thermohahella caldifontis</name>
    <dbReference type="NCBI Taxonomy" id="3142973"/>
    <lineage>
        <taxon>Bacteria</taxon>
        <taxon>Pseudomonadati</taxon>
        <taxon>Pseudomonadota</taxon>
        <taxon>Gammaproteobacteria</taxon>
        <taxon>Oceanospirillales</taxon>
        <taxon>Hahellaceae</taxon>
        <taxon>Thermohahella</taxon>
    </lineage>
</organism>
<feature type="domain" description="Type II secretion system protein GspI C-terminal" evidence="10">
    <location>
        <begin position="42"/>
        <end position="120"/>
    </location>
</feature>
<dbReference type="NCBIfam" id="TIGR02532">
    <property type="entry name" value="IV_pilin_GFxxxE"/>
    <property type="match status" value="1"/>
</dbReference>
<comment type="subunit">
    <text evidence="9">Type II secretion is composed of four main components: the outer membrane complex, the inner membrane complex, the cytoplasmic secretion ATPase and the periplasm-spanning pseudopilus.</text>
</comment>
<dbReference type="InterPro" id="IPR045584">
    <property type="entry name" value="Pilin-like"/>
</dbReference>
<dbReference type="GO" id="GO:0015627">
    <property type="term" value="C:type II protein secretion system complex"/>
    <property type="evidence" value="ECO:0007669"/>
    <property type="project" value="UniProtKB-UniRule"/>
</dbReference>
<dbReference type="RefSeq" id="WP_369602040.1">
    <property type="nucleotide sequence ID" value="NZ_CP154858.1"/>
</dbReference>
<dbReference type="PROSITE" id="PS00409">
    <property type="entry name" value="PROKAR_NTER_METHYL"/>
    <property type="match status" value="1"/>
</dbReference>
<keyword evidence="4 9" id="KW-0488">Methylation</keyword>
<name>A0AB39UYK5_9GAMM</name>
<dbReference type="Gene3D" id="3.30.1300.30">
    <property type="entry name" value="GSPII I/J protein-like"/>
    <property type="match status" value="1"/>
</dbReference>